<evidence type="ECO:0000313" key="2">
    <source>
        <dbReference type="Proteomes" id="UP000257109"/>
    </source>
</evidence>
<reference evidence="1" key="1">
    <citation type="submission" date="2018-05" db="EMBL/GenBank/DDBJ databases">
        <title>Draft genome of Mucuna pruriens seed.</title>
        <authorList>
            <person name="Nnadi N.E."/>
            <person name="Vos R."/>
            <person name="Hasami M.H."/>
            <person name="Devisetty U.K."/>
            <person name="Aguiy J.C."/>
        </authorList>
    </citation>
    <scope>NUCLEOTIDE SEQUENCE [LARGE SCALE GENOMIC DNA]</scope>
    <source>
        <strain evidence="1">JCA_2017</strain>
    </source>
</reference>
<accession>A0A371GPW0</accession>
<organism evidence="1 2">
    <name type="scientific">Mucuna pruriens</name>
    <name type="common">Velvet bean</name>
    <name type="synonym">Dolichos pruriens</name>
    <dbReference type="NCBI Taxonomy" id="157652"/>
    <lineage>
        <taxon>Eukaryota</taxon>
        <taxon>Viridiplantae</taxon>
        <taxon>Streptophyta</taxon>
        <taxon>Embryophyta</taxon>
        <taxon>Tracheophyta</taxon>
        <taxon>Spermatophyta</taxon>
        <taxon>Magnoliopsida</taxon>
        <taxon>eudicotyledons</taxon>
        <taxon>Gunneridae</taxon>
        <taxon>Pentapetalae</taxon>
        <taxon>rosids</taxon>
        <taxon>fabids</taxon>
        <taxon>Fabales</taxon>
        <taxon>Fabaceae</taxon>
        <taxon>Papilionoideae</taxon>
        <taxon>50 kb inversion clade</taxon>
        <taxon>NPAAA clade</taxon>
        <taxon>indigoferoid/millettioid clade</taxon>
        <taxon>Phaseoleae</taxon>
        <taxon>Mucuna</taxon>
    </lineage>
</organism>
<dbReference type="AlphaFoldDB" id="A0A371GPW0"/>
<protein>
    <recommendedName>
        <fullName evidence="3">Retrotransposon gag domain-containing protein</fullName>
    </recommendedName>
</protein>
<dbReference type="Proteomes" id="UP000257109">
    <property type="component" value="Unassembled WGS sequence"/>
</dbReference>
<feature type="non-terminal residue" evidence="1">
    <location>
        <position position="1"/>
    </location>
</feature>
<dbReference type="OrthoDB" id="1422241at2759"/>
<keyword evidence="2" id="KW-1185">Reference proteome</keyword>
<sequence>ARSGSGNLHAYDLEVDRTLYRLRNSRSNEVVNNSSLNCNVSASDSVGSTGASDPTNSVDSNSDLGSSVLVFSVSQFGLDNMENNDRTLKELATLDSYELKFGLIHLLPKFHGLVGEDSHKHLKEFDVVCSTMRPHGVLEDYIKMKTFPFSLDGAAKDWLYL</sequence>
<proteinExistence type="predicted"/>
<dbReference type="EMBL" id="QJKJ01004853">
    <property type="protein sequence ID" value="RDX92534.1"/>
    <property type="molecule type" value="Genomic_DNA"/>
</dbReference>
<gene>
    <name evidence="1" type="ORF">CR513_25322</name>
</gene>
<evidence type="ECO:0008006" key="3">
    <source>
        <dbReference type="Google" id="ProtNLM"/>
    </source>
</evidence>
<evidence type="ECO:0000313" key="1">
    <source>
        <dbReference type="EMBL" id="RDX92534.1"/>
    </source>
</evidence>
<comment type="caution">
    <text evidence="1">The sequence shown here is derived from an EMBL/GenBank/DDBJ whole genome shotgun (WGS) entry which is preliminary data.</text>
</comment>
<feature type="non-terminal residue" evidence="1">
    <location>
        <position position="161"/>
    </location>
</feature>
<name>A0A371GPW0_MUCPR</name>